<protein>
    <submittedName>
        <fullName evidence="1">SEC-C domain-containing protein</fullName>
    </submittedName>
</protein>
<comment type="caution">
    <text evidence="1">The sequence shown here is derived from an EMBL/GenBank/DDBJ whole genome shotgun (WGS) entry which is preliminary data.</text>
</comment>
<dbReference type="Pfam" id="PF02810">
    <property type="entry name" value="SEC-C"/>
    <property type="match status" value="1"/>
</dbReference>
<dbReference type="SUPFAM" id="SSF103642">
    <property type="entry name" value="Sec-C motif"/>
    <property type="match status" value="1"/>
</dbReference>
<accession>A0A853H4H0</accession>
<dbReference type="InterPro" id="IPR004027">
    <property type="entry name" value="SEC_C_motif"/>
</dbReference>
<dbReference type="EMBL" id="JACCEV010000001">
    <property type="protein sequence ID" value="NYT85014.1"/>
    <property type="molecule type" value="Genomic_DNA"/>
</dbReference>
<reference evidence="1 2" key="1">
    <citation type="submission" date="2020-07" db="EMBL/GenBank/DDBJ databases">
        <title>Taxonomic revisions and descriptions of new bacterial species based on genomic comparisons in the high-G+C-content subgroup of the family Alcaligenaceae.</title>
        <authorList>
            <person name="Szabo A."/>
            <person name="Felfoldi T."/>
        </authorList>
    </citation>
    <scope>NUCLEOTIDE SEQUENCE [LARGE SCALE GENOMIC DNA]</scope>
    <source>
        <strain evidence="1 2">DSM 25667</strain>
    </source>
</reference>
<dbReference type="Proteomes" id="UP000554144">
    <property type="component" value="Unassembled WGS sequence"/>
</dbReference>
<dbReference type="Gene3D" id="3.10.450.50">
    <property type="match status" value="1"/>
</dbReference>
<dbReference type="OrthoDB" id="6078507at2"/>
<evidence type="ECO:0000313" key="1">
    <source>
        <dbReference type="EMBL" id="NYT85014.1"/>
    </source>
</evidence>
<dbReference type="RefSeq" id="WP_130037548.1">
    <property type="nucleotide sequence ID" value="NZ_JACCEV010000001.1"/>
</dbReference>
<proteinExistence type="predicted"/>
<dbReference type="AlphaFoldDB" id="A0A853H4H0"/>
<sequence length="544" mass="61466">MAKIGRNEPCPCASGKKYKKCHGSIQLQERVAKAMAIAPILRARSEAREYQRVEQQGLGKPVIAAKTENGYQFVAVQNRLYYSKSWKTFHDFLGAYLIAALGPEWGNAELQKPLSKRHPILVWYHHVCEQQQRFVTPGTISSAEMTGGVAAFMYLAYDLYALDHNAELQAKLVKRLHDRGQFSGARYEVHVAAILVRAGFSIEFENEDDRNTTHCEFTATHTGTRRKFSVEVKRSGGGGIIRQLWRALKKAANHPRIVFVDLNVLEVYQEGEESSQMQHAFNRLLRYEAYDPQVSRLPSAYVVLTNIPWEHDLDRTSWKYLALGHGFKIPEFRMGYVFPSIRQAIDARQAHFEIHGLLKSIEKHSHIPSTFDGDNPDLAFTGTVPRLSIGERYLVPNIDGVEVNALLTSAIVLENEGVAACAMSSGDGQNFIVKMPLSDAEMAAWKRHPETFFGELSGHTKVESPLEFYDAMMGAYGRTPKEKLLEFMAGASDFERLARLEQPELARVYCERTTMNAMPRVAAPQKSQFLSIAQRFQRDLNHKA</sequence>
<name>A0A853H4H0_9BURK</name>
<evidence type="ECO:0000313" key="2">
    <source>
        <dbReference type="Proteomes" id="UP000554144"/>
    </source>
</evidence>
<keyword evidence="2" id="KW-1185">Reference proteome</keyword>
<organism evidence="1 2">
    <name type="scientific">Pollutimonas harenae</name>
    <dbReference type="NCBI Taxonomy" id="657015"/>
    <lineage>
        <taxon>Bacteria</taxon>
        <taxon>Pseudomonadati</taxon>
        <taxon>Pseudomonadota</taxon>
        <taxon>Betaproteobacteria</taxon>
        <taxon>Burkholderiales</taxon>
        <taxon>Alcaligenaceae</taxon>
        <taxon>Pollutimonas</taxon>
    </lineage>
</organism>
<gene>
    <name evidence="1" type="ORF">H0A62_05300</name>
</gene>